<feature type="non-terminal residue" evidence="2">
    <location>
        <position position="1"/>
    </location>
</feature>
<keyword evidence="3" id="KW-1185">Reference proteome</keyword>
<comment type="caution">
    <text evidence="2">The sequence shown here is derived from an EMBL/GenBank/DDBJ whole genome shotgun (WGS) entry which is preliminary data.</text>
</comment>
<dbReference type="Proteomes" id="UP000601435">
    <property type="component" value="Unassembled WGS sequence"/>
</dbReference>
<proteinExistence type="predicted"/>
<gene>
    <name evidence="2" type="ORF">SNEC2469_LOCUS13284</name>
</gene>
<sequence>MVKEVETRFCSRWPKGQAIQVGNSYRHVSPSEVQARAERGHYGSQEPQPGLERSNTKLRKDQCAPKGDLGYMRLMRKQRIQVWPSPDVVECMGAKDVLCKVAGLSIGLSDTLAYTTADHFSFCFRKTMAFQPRVVQASRCTSGEGMWTIKLMAGNYCRIYGERACADDEVLHLTEANDNHSEQHTVAEFIEFVSMATQGELRFNMLGDVLVSIIHQTPNEVADGTGSNSTVYAPEVPAYFTAVVEVLVRGQDKWDCTDSISRSAVAWLLQRGAPVAALLPEEPGPAALGIRLRGLKLLQDLGQQAAPAAASIAGCLRDPEVRGRRAAAEALAALEVTGDVAPRAVPRLRRLLEQEPDPQCRVAAARALGSLGRDGCLAAEEALWHQDLDVRGLACVALEASKEAQGA</sequence>
<reference evidence="2" key="1">
    <citation type="submission" date="2021-02" db="EMBL/GenBank/DDBJ databases">
        <authorList>
            <person name="Dougan E. K."/>
            <person name="Rhodes N."/>
            <person name="Thang M."/>
            <person name="Chan C."/>
        </authorList>
    </citation>
    <scope>NUCLEOTIDE SEQUENCE</scope>
</reference>
<dbReference type="Pfam" id="PF13646">
    <property type="entry name" value="HEAT_2"/>
    <property type="match status" value="1"/>
</dbReference>
<accession>A0A812S8V7</accession>
<evidence type="ECO:0000256" key="1">
    <source>
        <dbReference type="SAM" id="MobiDB-lite"/>
    </source>
</evidence>
<dbReference type="InterPro" id="IPR011989">
    <property type="entry name" value="ARM-like"/>
</dbReference>
<protein>
    <submittedName>
        <fullName evidence="2">Uncharacterized protein</fullName>
    </submittedName>
</protein>
<dbReference type="InterPro" id="IPR016024">
    <property type="entry name" value="ARM-type_fold"/>
</dbReference>
<organism evidence="2 3">
    <name type="scientific">Symbiodinium necroappetens</name>
    <dbReference type="NCBI Taxonomy" id="1628268"/>
    <lineage>
        <taxon>Eukaryota</taxon>
        <taxon>Sar</taxon>
        <taxon>Alveolata</taxon>
        <taxon>Dinophyceae</taxon>
        <taxon>Suessiales</taxon>
        <taxon>Symbiodiniaceae</taxon>
        <taxon>Symbiodinium</taxon>
    </lineage>
</organism>
<dbReference type="AlphaFoldDB" id="A0A812S8V7"/>
<dbReference type="EMBL" id="CAJNJA010021204">
    <property type="protein sequence ID" value="CAE7471478.1"/>
    <property type="molecule type" value="Genomic_DNA"/>
</dbReference>
<feature type="region of interest" description="Disordered" evidence="1">
    <location>
        <begin position="30"/>
        <end position="57"/>
    </location>
</feature>
<evidence type="ECO:0000313" key="3">
    <source>
        <dbReference type="Proteomes" id="UP000601435"/>
    </source>
</evidence>
<dbReference type="SUPFAM" id="SSF48371">
    <property type="entry name" value="ARM repeat"/>
    <property type="match status" value="1"/>
</dbReference>
<dbReference type="Gene3D" id="1.25.10.10">
    <property type="entry name" value="Leucine-rich Repeat Variant"/>
    <property type="match status" value="1"/>
</dbReference>
<evidence type="ECO:0000313" key="2">
    <source>
        <dbReference type="EMBL" id="CAE7471478.1"/>
    </source>
</evidence>
<name>A0A812S8V7_9DINO</name>